<proteinExistence type="inferred from homology"/>
<evidence type="ECO:0000259" key="9">
    <source>
        <dbReference type="Pfam" id="PF05922"/>
    </source>
</evidence>
<dbReference type="CDD" id="cd02120">
    <property type="entry name" value="PA_subtilisin_like"/>
    <property type="match status" value="1"/>
</dbReference>
<dbReference type="InterPro" id="IPR045051">
    <property type="entry name" value="SBT"/>
</dbReference>
<dbReference type="InterPro" id="IPR010259">
    <property type="entry name" value="S8pro/Inhibitor_I9"/>
</dbReference>
<dbReference type="Pfam" id="PF00082">
    <property type="entry name" value="Peptidase_S8"/>
    <property type="match status" value="1"/>
</dbReference>
<evidence type="ECO:0000256" key="1">
    <source>
        <dbReference type="ARBA" id="ARBA00011073"/>
    </source>
</evidence>
<evidence type="ECO:0000313" key="12">
    <source>
        <dbReference type="Proteomes" id="UP000657574"/>
    </source>
</evidence>
<evidence type="ECO:0000256" key="3">
    <source>
        <dbReference type="ARBA" id="ARBA00022801"/>
    </source>
</evidence>
<dbReference type="PANTHER" id="PTHR10795">
    <property type="entry name" value="PROPROTEIN CONVERTASE SUBTILISIN/KEXIN"/>
    <property type="match status" value="1"/>
</dbReference>
<dbReference type="GO" id="GO:0004252">
    <property type="term" value="F:serine-type endopeptidase activity"/>
    <property type="evidence" value="ECO:0007669"/>
    <property type="project" value="UniProtKB-UniRule"/>
</dbReference>
<dbReference type="InterPro" id="IPR003137">
    <property type="entry name" value="PA_domain"/>
</dbReference>
<evidence type="ECO:0000256" key="5">
    <source>
        <dbReference type="PIRSR" id="PIRSR615500-1"/>
    </source>
</evidence>
<dbReference type="AlphaFoldDB" id="A0A917L1U7"/>
<dbReference type="Gene3D" id="3.50.30.30">
    <property type="match status" value="1"/>
</dbReference>
<evidence type="ECO:0000259" key="7">
    <source>
        <dbReference type="Pfam" id="PF00082"/>
    </source>
</evidence>
<feature type="domain" description="Inhibitor I9" evidence="9">
    <location>
        <begin position="55"/>
        <end position="150"/>
    </location>
</feature>
<dbReference type="Proteomes" id="UP000657574">
    <property type="component" value="Unassembled WGS sequence"/>
</dbReference>
<organism evidence="11 12">
    <name type="scientific">Streptomyces brasiliensis</name>
    <dbReference type="NCBI Taxonomy" id="1954"/>
    <lineage>
        <taxon>Bacteria</taxon>
        <taxon>Bacillati</taxon>
        <taxon>Actinomycetota</taxon>
        <taxon>Actinomycetes</taxon>
        <taxon>Kitasatosporales</taxon>
        <taxon>Streptomycetaceae</taxon>
        <taxon>Streptomyces</taxon>
    </lineage>
</organism>
<dbReference type="PRINTS" id="PR00723">
    <property type="entry name" value="SUBTILISIN"/>
</dbReference>
<keyword evidence="4 6" id="KW-0720">Serine protease</keyword>
<evidence type="ECO:0000259" key="10">
    <source>
        <dbReference type="Pfam" id="PF17766"/>
    </source>
</evidence>
<dbReference type="Pfam" id="PF02225">
    <property type="entry name" value="PA"/>
    <property type="match status" value="1"/>
</dbReference>
<dbReference type="Gene3D" id="3.30.70.80">
    <property type="entry name" value="Peptidase S8 propeptide/proteinase inhibitor I9"/>
    <property type="match status" value="1"/>
</dbReference>
<accession>A0A917L1U7</accession>
<name>A0A917L1U7_9ACTN</name>
<feature type="active site" description="Charge relay system" evidence="5 6">
    <location>
        <position position="612"/>
    </location>
</feature>
<evidence type="ECO:0008006" key="13">
    <source>
        <dbReference type="Google" id="ProtNLM"/>
    </source>
</evidence>
<dbReference type="InterPro" id="IPR023828">
    <property type="entry name" value="Peptidase_S8_Ser-AS"/>
</dbReference>
<dbReference type="PROSITE" id="PS00138">
    <property type="entry name" value="SUBTILASE_SER"/>
    <property type="match status" value="1"/>
</dbReference>
<reference evidence="11" key="2">
    <citation type="submission" date="2020-09" db="EMBL/GenBank/DDBJ databases">
        <authorList>
            <person name="Sun Q."/>
            <person name="Ohkuma M."/>
        </authorList>
    </citation>
    <scope>NUCLEOTIDE SEQUENCE</scope>
    <source>
        <strain evidence="11">JCM 3086</strain>
    </source>
</reference>
<reference evidence="11" key="1">
    <citation type="journal article" date="2014" name="Int. J. Syst. Evol. Microbiol.">
        <title>Complete genome sequence of Corynebacterium casei LMG S-19264T (=DSM 44701T), isolated from a smear-ripened cheese.</title>
        <authorList>
            <consortium name="US DOE Joint Genome Institute (JGI-PGF)"/>
            <person name="Walter F."/>
            <person name="Albersmeier A."/>
            <person name="Kalinowski J."/>
            <person name="Ruckert C."/>
        </authorList>
    </citation>
    <scope>NUCLEOTIDE SEQUENCE</scope>
    <source>
        <strain evidence="11">JCM 3086</strain>
    </source>
</reference>
<dbReference type="InterPro" id="IPR041469">
    <property type="entry name" value="Subtilisin-like_FN3"/>
</dbReference>
<dbReference type="Gene3D" id="3.40.50.200">
    <property type="entry name" value="Peptidase S8/S53 domain"/>
    <property type="match status" value="1"/>
</dbReference>
<dbReference type="InterPro" id="IPR037045">
    <property type="entry name" value="S8pro/Inhibitor_I9_sf"/>
</dbReference>
<keyword evidence="12" id="KW-1185">Reference proteome</keyword>
<evidence type="ECO:0000256" key="4">
    <source>
        <dbReference type="ARBA" id="ARBA00022825"/>
    </source>
</evidence>
<evidence type="ECO:0000313" key="11">
    <source>
        <dbReference type="EMBL" id="GGJ40717.1"/>
    </source>
</evidence>
<evidence type="ECO:0000259" key="8">
    <source>
        <dbReference type="Pfam" id="PF02225"/>
    </source>
</evidence>
<dbReference type="EMBL" id="BMQA01000025">
    <property type="protein sequence ID" value="GGJ40717.1"/>
    <property type="molecule type" value="Genomic_DNA"/>
</dbReference>
<dbReference type="Gene3D" id="2.60.40.2310">
    <property type="match status" value="1"/>
</dbReference>
<feature type="domain" description="PA" evidence="8">
    <location>
        <begin position="464"/>
        <end position="534"/>
    </location>
</feature>
<dbReference type="SUPFAM" id="SSF52743">
    <property type="entry name" value="Subtilisin-like"/>
    <property type="match status" value="1"/>
</dbReference>
<sequence>MEDPELAPTPRGRSAALATIALVAATALPATMQSPAAAAAPAPVPTASHLAAGRYVVTLADKPIVTYQGGVDGIAATAPAKGAKVNVASANARRYRDHLTRQQNGVAATVGAKVKDRYAVATNGFTATLSAAQAVKLTGEPGVLSVTPDTWNKTNDDKNSTDFLGLSGKHGLWASLGGTANAGKGVVIGDIDTGIWPESPSFAASPLGTASPTAKNPYRPYLQGSTTVMHKADGSTFTGTCQTGEQFTMSACNSKVISARYFGDGWTSIVPPERRADYISPRDGEGHGTHTASTAAGDADVDVTVGNRDFGKISGVAPGAAIAVYKAFWTGKSASDSGALNSDIVAAVDQAVADGVDVLNYSAGSIIETGPDSPVQAAFRTAAAAGIFVSTAAGNSGPDPSSLDNVAPWTTTVAASTIQPYEATVQLGDGHSFVGSSTTVETTVGPKPLVLAENVKNASATTSDAQLCQDGSLDPAKVAGTIVVCDRGVNPRVAKSAEVARAGGVGMVLVNRTDLETDADLHSIPTVHLNVPDAANVRAYAATQGATASLVPGGTTGQPYPQIAPFSSRGPSVVNKGDLLKPDIAAPGVGILAAVAPPSNSGHTFDFLSGTSMATPQISGLAALYLAQHPTWSPMAVKSAMMTTTVDTKTASGADNTDVYAQGAGEVNPSDMLNPGLVYDSSEQDWLAYLEGLGVDTGTGVKAVGPSDLNYPSISIGQLVGSQTVTREVTAVAAGTYRATVDVPGMKATVHPSTLTFNKAGQTAKFTITFEQTTAPSGELTTGSLVWTHGGTEVRSPVVITPWSVLAPNAVSGPAGSGSAAFSVTPGTANLTPQAIGPIVGPSVKGSVSSPDNSEQDFAFTVPEGTRAGQFFVTPDNPDAKLTLLIAYNPGDGQKPFVVGDIALEQNRPLVSLSTLKPGNYVAIVVNLGNAPGTTSTPFTFQSNLVTPDGPTAPGTFTVSPTHPATTPGVPVTLTASWSGVPGDKPATGYVAYPNGAGTLVTIG</sequence>
<dbReference type="Pfam" id="PF17766">
    <property type="entry name" value="fn3_6"/>
    <property type="match status" value="1"/>
</dbReference>
<dbReference type="PROSITE" id="PS51892">
    <property type="entry name" value="SUBTILASE"/>
    <property type="match status" value="1"/>
</dbReference>
<keyword evidence="3 6" id="KW-0378">Hydrolase</keyword>
<gene>
    <name evidence="11" type="ORF">GCM10010121_059710</name>
</gene>
<dbReference type="InterPro" id="IPR015500">
    <property type="entry name" value="Peptidase_S8_subtilisin-rel"/>
</dbReference>
<keyword evidence="2 6" id="KW-0645">Protease</keyword>
<feature type="active site" description="Charge relay system" evidence="5 6">
    <location>
        <position position="192"/>
    </location>
</feature>
<comment type="similarity">
    <text evidence="1 6">Belongs to the peptidase S8 family.</text>
</comment>
<dbReference type="Pfam" id="PF05922">
    <property type="entry name" value="Inhibitor_I9"/>
    <property type="match status" value="1"/>
</dbReference>
<evidence type="ECO:0000256" key="2">
    <source>
        <dbReference type="ARBA" id="ARBA00022670"/>
    </source>
</evidence>
<dbReference type="InterPro" id="IPR036852">
    <property type="entry name" value="Peptidase_S8/S53_dom_sf"/>
</dbReference>
<dbReference type="InterPro" id="IPR000209">
    <property type="entry name" value="Peptidase_S8/S53_dom"/>
</dbReference>
<evidence type="ECO:0000256" key="6">
    <source>
        <dbReference type="PROSITE-ProRule" id="PRU01240"/>
    </source>
</evidence>
<feature type="domain" description="Peptidase S8/S53" evidence="7">
    <location>
        <begin position="183"/>
        <end position="665"/>
    </location>
</feature>
<protein>
    <recommendedName>
        <fullName evidence="13">Serine protease</fullName>
    </recommendedName>
</protein>
<dbReference type="RefSeq" id="WP_229840987.1">
    <property type="nucleotide sequence ID" value="NZ_BMQA01000025.1"/>
</dbReference>
<comment type="caution">
    <text evidence="11">The sequence shown here is derived from an EMBL/GenBank/DDBJ whole genome shotgun (WGS) entry which is preliminary data.</text>
</comment>
<feature type="active site" description="Charge relay system" evidence="5 6">
    <location>
        <position position="287"/>
    </location>
</feature>
<feature type="domain" description="Subtilisin-like protease fibronectin type-III" evidence="10">
    <location>
        <begin position="708"/>
        <end position="800"/>
    </location>
</feature>
<dbReference type="GO" id="GO:0006508">
    <property type="term" value="P:proteolysis"/>
    <property type="evidence" value="ECO:0007669"/>
    <property type="project" value="UniProtKB-KW"/>
</dbReference>